<dbReference type="PROSITE" id="PS52004">
    <property type="entry name" value="KS3_2"/>
    <property type="match status" value="1"/>
</dbReference>
<reference evidence="6 7" key="1">
    <citation type="journal article" date="2020" name="Int. J. Syst. Evol. Microbiol.">
        <title>Reclassification of Streptomyces castelarensis and Streptomyces sporoclivatus as later heterotypic synonyms of Streptomyces antimycoticus.</title>
        <authorList>
            <person name="Komaki H."/>
            <person name="Tamura T."/>
        </authorList>
    </citation>
    <scope>NUCLEOTIDE SEQUENCE [LARGE SCALE GENOMIC DNA]</scope>
    <source>
        <strain evidence="6 7">NBRC 13459</strain>
    </source>
</reference>
<name>A0A4D4KPB3_STRVO</name>
<evidence type="ECO:0000259" key="5">
    <source>
        <dbReference type="PROSITE" id="PS52004"/>
    </source>
</evidence>
<evidence type="ECO:0000256" key="4">
    <source>
        <dbReference type="SAM" id="MobiDB-lite"/>
    </source>
</evidence>
<feature type="region of interest" description="Disordered" evidence="4">
    <location>
        <begin position="125"/>
        <end position="196"/>
    </location>
</feature>
<dbReference type="InterPro" id="IPR020841">
    <property type="entry name" value="PKS_Beta-ketoAc_synthase_dom"/>
</dbReference>
<dbReference type="CDD" id="cd00833">
    <property type="entry name" value="PKS"/>
    <property type="match status" value="1"/>
</dbReference>
<dbReference type="InterPro" id="IPR014031">
    <property type="entry name" value="Ketoacyl_synth_C"/>
</dbReference>
<feature type="compositionally biased region" description="Basic residues" evidence="4">
    <location>
        <begin position="135"/>
        <end position="194"/>
    </location>
</feature>
<sequence>MDPQQRLTLELTWEALEDAGIVPDRLRDSRTGVYIGVIADDYATLTRRGGPDAIDRHSFTGLHRGIIANRVSYHLGLRGPSLTLDAGQASSLAAIHLACESIRRGESSIAIAGGVHLNLAPRAASALPGSGAVSGRRHLHLRRPRQRFRTRRGRRRGRPQAARGRPRRRGPRVLRHPRQRTQQRRWRGPPHRPHQAAQEELLRRAYRQAGVDPARVQYVELHGTGTRVGDPIEAAALGAVLGAARRPTDAPLRVGSAKTNVGHLEGAAGVVGFIKTALGLKHGELFPSLNFRTPNPDIPLDRLKLRVQTASEPWIAEGIRGRR</sequence>
<dbReference type="Pfam" id="PF00109">
    <property type="entry name" value="ketoacyl-synt"/>
    <property type="match status" value="1"/>
</dbReference>
<organism evidence="6 7">
    <name type="scientific">Streptomyces violaceusniger</name>
    <dbReference type="NCBI Taxonomy" id="68280"/>
    <lineage>
        <taxon>Bacteria</taxon>
        <taxon>Bacillati</taxon>
        <taxon>Actinomycetota</taxon>
        <taxon>Actinomycetes</taxon>
        <taxon>Kitasatosporales</taxon>
        <taxon>Streptomycetaceae</taxon>
        <taxon>Streptomyces</taxon>
        <taxon>Streptomyces violaceusniger group</taxon>
    </lineage>
</organism>
<dbReference type="InterPro" id="IPR014030">
    <property type="entry name" value="Ketoacyl_synth_N"/>
</dbReference>
<dbReference type="PANTHER" id="PTHR43775:SF37">
    <property type="entry name" value="SI:DKEY-61P9.11"/>
    <property type="match status" value="1"/>
</dbReference>
<evidence type="ECO:0000256" key="2">
    <source>
        <dbReference type="ARBA" id="ARBA00022553"/>
    </source>
</evidence>
<dbReference type="SUPFAM" id="SSF53901">
    <property type="entry name" value="Thiolase-like"/>
    <property type="match status" value="1"/>
</dbReference>
<protein>
    <recommendedName>
        <fullName evidence="5">Ketosynthase family 3 (KS3) domain-containing protein</fullName>
    </recommendedName>
</protein>
<gene>
    <name evidence="6" type="ORF">SVIO_013680</name>
</gene>
<keyword evidence="7" id="KW-1185">Reference proteome</keyword>
<dbReference type="Pfam" id="PF02801">
    <property type="entry name" value="Ketoacyl-synt_C"/>
    <property type="match status" value="1"/>
</dbReference>
<dbReference type="Proteomes" id="UP000301309">
    <property type="component" value="Unassembled WGS sequence"/>
</dbReference>
<dbReference type="GO" id="GO:0004312">
    <property type="term" value="F:fatty acid synthase activity"/>
    <property type="evidence" value="ECO:0007669"/>
    <property type="project" value="TreeGrafter"/>
</dbReference>
<evidence type="ECO:0000256" key="1">
    <source>
        <dbReference type="ARBA" id="ARBA00022450"/>
    </source>
</evidence>
<proteinExistence type="inferred from homology"/>
<dbReference type="GO" id="GO:0006633">
    <property type="term" value="P:fatty acid biosynthetic process"/>
    <property type="evidence" value="ECO:0007669"/>
    <property type="project" value="TreeGrafter"/>
</dbReference>
<dbReference type="Gene3D" id="3.40.47.10">
    <property type="match status" value="2"/>
</dbReference>
<dbReference type="PANTHER" id="PTHR43775">
    <property type="entry name" value="FATTY ACID SYNTHASE"/>
    <property type="match status" value="1"/>
</dbReference>
<keyword evidence="3" id="KW-0808">Transferase</keyword>
<evidence type="ECO:0000313" key="7">
    <source>
        <dbReference type="Proteomes" id="UP000301309"/>
    </source>
</evidence>
<comment type="similarity">
    <text evidence="3">Belongs to the thiolase-like superfamily. Beta-ketoacyl-ACP synthases family.</text>
</comment>
<dbReference type="EMBL" id="BJHW01000001">
    <property type="protein sequence ID" value="GDY50745.1"/>
    <property type="molecule type" value="Genomic_DNA"/>
</dbReference>
<dbReference type="AlphaFoldDB" id="A0A4D4KPB3"/>
<dbReference type="InterPro" id="IPR016039">
    <property type="entry name" value="Thiolase-like"/>
</dbReference>
<dbReference type="SMART" id="SM00825">
    <property type="entry name" value="PKS_KS"/>
    <property type="match status" value="1"/>
</dbReference>
<evidence type="ECO:0000256" key="3">
    <source>
        <dbReference type="RuleBase" id="RU003694"/>
    </source>
</evidence>
<keyword evidence="1" id="KW-0596">Phosphopantetheine</keyword>
<comment type="caution">
    <text evidence="6">The sequence shown here is derived from an EMBL/GenBank/DDBJ whole genome shotgun (WGS) entry which is preliminary data.</text>
</comment>
<feature type="domain" description="Ketosynthase family 3 (KS3)" evidence="5">
    <location>
        <begin position="1"/>
        <end position="323"/>
    </location>
</feature>
<dbReference type="InterPro" id="IPR050091">
    <property type="entry name" value="PKS_NRPS_Biosynth_Enz"/>
</dbReference>
<evidence type="ECO:0000313" key="6">
    <source>
        <dbReference type="EMBL" id="GDY50745.1"/>
    </source>
</evidence>
<keyword evidence="2" id="KW-0597">Phosphoprotein</keyword>
<accession>A0A4D4KPB3</accession>